<evidence type="ECO:0008006" key="13">
    <source>
        <dbReference type="Google" id="ProtNLM"/>
    </source>
</evidence>
<name>A0A8J6HED7_TENMO</name>
<evidence type="ECO:0000256" key="8">
    <source>
        <dbReference type="ARBA" id="ARBA00023170"/>
    </source>
</evidence>
<dbReference type="EMBL" id="JABDTM020025728">
    <property type="protein sequence ID" value="KAH0812893.1"/>
    <property type="molecule type" value="Genomic_DNA"/>
</dbReference>
<reference evidence="11" key="1">
    <citation type="journal article" date="2020" name="J Insects Food Feed">
        <title>The yellow mealworm (Tenebrio molitor) genome: a resource for the emerging insects as food and feed industry.</title>
        <authorList>
            <person name="Eriksson T."/>
            <person name="Andere A."/>
            <person name="Kelstrup H."/>
            <person name="Emery V."/>
            <person name="Picard C."/>
        </authorList>
    </citation>
    <scope>NUCLEOTIDE SEQUENCE</scope>
    <source>
        <strain evidence="11">Stoneville</strain>
        <tissue evidence="11">Whole head</tissue>
    </source>
</reference>
<protein>
    <recommendedName>
        <fullName evidence="13">Odorant receptor</fullName>
    </recommendedName>
</protein>
<reference evidence="11" key="2">
    <citation type="submission" date="2021-08" db="EMBL/GenBank/DDBJ databases">
        <authorList>
            <person name="Eriksson T."/>
        </authorList>
    </citation>
    <scope>NUCLEOTIDE SEQUENCE</scope>
    <source>
        <strain evidence="11">Stoneville</strain>
        <tissue evidence="11">Whole head</tissue>
    </source>
</reference>
<evidence type="ECO:0000256" key="5">
    <source>
        <dbReference type="ARBA" id="ARBA00022725"/>
    </source>
</evidence>
<evidence type="ECO:0000256" key="3">
    <source>
        <dbReference type="ARBA" id="ARBA00022606"/>
    </source>
</evidence>
<keyword evidence="6 10" id="KW-1133">Transmembrane helix</keyword>
<comment type="caution">
    <text evidence="11">The sequence shown here is derived from an EMBL/GenBank/DDBJ whole genome shotgun (WGS) entry which is preliminary data.</text>
</comment>
<feature type="transmembrane region" description="Helical" evidence="10">
    <location>
        <begin position="65"/>
        <end position="82"/>
    </location>
</feature>
<keyword evidence="7 10" id="KW-0472">Membrane</keyword>
<organism evidence="11 12">
    <name type="scientific">Tenebrio molitor</name>
    <name type="common">Yellow mealworm beetle</name>
    <dbReference type="NCBI Taxonomy" id="7067"/>
    <lineage>
        <taxon>Eukaryota</taxon>
        <taxon>Metazoa</taxon>
        <taxon>Ecdysozoa</taxon>
        <taxon>Arthropoda</taxon>
        <taxon>Hexapoda</taxon>
        <taxon>Insecta</taxon>
        <taxon>Pterygota</taxon>
        <taxon>Neoptera</taxon>
        <taxon>Endopterygota</taxon>
        <taxon>Coleoptera</taxon>
        <taxon>Polyphaga</taxon>
        <taxon>Cucujiformia</taxon>
        <taxon>Tenebrionidae</taxon>
        <taxon>Tenebrio</taxon>
    </lineage>
</organism>
<feature type="transmembrane region" description="Helical" evidence="10">
    <location>
        <begin position="581"/>
        <end position="600"/>
    </location>
</feature>
<dbReference type="GO" id="GO:0005886">
    <property type="term" value="C:plasma membrane"/>
    <property type="evidence" value="ECO:0007669"/>
    <property type="project" value="UniProtKB-SubCell"/>
</dbReference>
<keyword evidence="9" id="KW-0807">Transducer</keyword>
<dbReference type="Pfam" id="PF02949">
    <property type="entry name" value="7tm_6"/>
    <property type="match status" value="2"/>
</dbReference>
<sequence>MEKAKLSEPLLLIHIAGMSPLVTNKFALMRSVSSIIIYTLTLLLLLMELFFNYKGIETLARASESLFAQYALAWKIAVFVVYKDKLAKVVRRCGNLWSLEEFGERWGSHFASQHKFLKKFFRVYNVNLFVLCTQFALIPLFDEELNSVMMYYAEDEVVSPAYGNFVYGLHFVYMFVAACIVGGFDCLFFYLIGHIVSEFKMLRVSFSDKDIGKSWTYRERFRRSIKHHIHILELVEDINEIYSTMLLNQHMCSLFGICFGIFLMTKDGFDFFHLQTYRRFKKNISEYHPTLNISLNTPPTSSLLFYKSGPTPSRGINLARTMDKVEFADPLLFLNLIGMHPFKTDTFSKTRQIISISVFFLVIFSGLLELIFNSQGLETFARASDTMVPQCQVDLQIQMLIKITVFQLIGKIAVVVVYKKEIAQLLQDSEKFWPLDRFGDQHGETFGRTHTLLRRFFRVYKVMITFTCLEFIAVKVIFKIKKPVAICYGESKGLEAPYEQLYFLLHMGITWVSINIINGFDGLFFYFIGHVLSELHMVKTAFGNYDIGTNWSDTERFKITAKHHSFVLDFVYKFNKICSSVLLTQHVTCLFGICFGLFLMDKDGIPPEVDRATKYMPYIISFALQTLTFCFAGNLLITWSLEIPNEIYFNDWSRDASYRNKTDKIISMCRGQRPAKLTLGGFGDLDLESFKMVMKNAFSFFAFMNTMIGQHNQE</sequence>
<keyword evidence="3" id="KW-0716">Sensory transduction</keyword>
<keyword evidence="5" id="KW-0552">Olfaction</keyword>
<evidence type="ECO:0000256" key="2">
    <source>
        <dbReference type="ARBA" id="ARBA00022475"/>
    </source>
</evidence>
<dbReference type="Proteomes" id="UP000719412">
    <property type="component" value="Unassembled WGS sequence"/>
</dbReference>
<feature type="transmembrane region" description="Helical" evidence="10">
    <location>
        <begin position="615"/>
        <end position="637"/>
    </location>
</feature>
<dbReference type="GO" id="GO:0004984">
    <property type="term" value="F:olfactory receptor activity"/>
    <property type="evidence" value="ECO:0007669"/>
    <property type="project" value="InterPro"/>
</dbReference>
<feature type="transmembrane region" description="Helical" evidence="10">
    <location>
        <begin position="35"/>
        <end position="53"/>
    </location>
</feature>
<evidence type="ECO:0000256" key="7">
    <source>
        <dbReference type="ARBA" id="ARBA00023136"/>
    </source>
</evidence>
<gene>
    <name evidence="11" type="ORF">GEV33_009898</name>
</gene>
<keyword evidence="4 10" id="KW-0812">Transmembrane</keyword>
<evidence type="ECO:0000313" key="12">
    <source>
        <dbReference type="Proteomes" id="UP000719412"/>
    </source>
</evidence>
<comment type="subcellular location">
    <subcellularLocation>
        <location evidence="1">Cell membrane</location>
        <topology evidence="1">Multi-pass membrane protein</topology>
    </subcellularLocation>
</comment>
<feature type="transmembrane region" description="Helical" evidence="10">
    <location>
        <begin position="500"/>
        <end position="528"/>
    </location>
</feature>
<accession>A0A8J6HED7</accession>
<feature type="transmembrane region" description="Helical" evidence="10">
    <location>
        <begin position="353"/>
        <end position="372"/>
    </location>
</feature>
<feature type="transmembrane region" description="Helical" evidence="10">
    <location>
        <begin position="459"/>
        <end position="480"/>
    </location>
</feature>
<evidence type="ECO:0000256" key="4">
    <source>
        <dbReference type="ARBA" id="ARBA00022692"/>
    </source>
</evidence>
<evidence type="ECO:0000256" key="6">
    <source>
        <dbReference type="ARBA" id="ARBA00022989"/>
    </source>
</evidence>
<keyword evidence="12" id="KW-1185">Reference proteome</keyword>
<keyword evidence="2" id="KW-1003">Cell membrane</keyword>
<feature type="transmembrane region" description="Helical" evidence="10">
    <location>
        <begin position="171"/>
        <end position="193"/>
    </location>
</feature>
<feature type="transmembrane region" description="Helical" evidence="10">
    <location>
        <begin position="123"/>
        <end position="141"/>
    </location>
</feature>
<feature type="transmembrane region" description="Helical" evidence="10">
    <location>
        <begin position="397"/>
        <end position="418"/>
    </location>
</feature>
<keyword evidence="8" id="KW-0675">Receptor</keyword>
<dbReference type="InterPro" id="IPR004117">
    <property type="entry name" value="7tm6_olfct_rcpt"/>
</dbReference>
<proteinExistence type="predicted"/>
<evidence type="ECO:0000256" key="10">
    <source>
        <dbReference type="SAM" id="Phobius"/>
    </source>
</evidence>
<evidence type="ECO:0000313" key="11">
    <source>
        <dbReference type="EMBL" id="KAH0812893.1"/>
    </source>
</evidence>
<evidence type="ECO:0000256" key="1">
    <source>
        <dbReference type="ARBA" id="ARBA00004651"/>
    </source>
</evidence>
<dbReference type="GO" id="GO:0007165">
    <property type="term" value="P:signal transduction"/>
    <property type="evidence" value="ECO:0007669"/>
    <property type="project" value="UniProtKB-KW"/>
</dbReference>
<dbReference type="PANTHER" id="PTHR21137:SF35">
    <property type="entry name" value="ODORANT RECEPTOR 19A-RELATED"/>
    <property type="match status" value="1"/>
</dbReference>
<dbReference type="PANTHER" id="PTHR21137">
    <property type="entry name" value="ODORANT RECEPTOR"/>
    <property type="match status" value="1"/>
</dbReference>
<dbReference type="AlphaFoldDB" id="A0A8J6HED7"/>
<evidence type="ECO:0000256" key="9">
    <source>
        <dbReference type="ARBA" id="ARBA00023224"/>
    </source>
</evidence>
<dbReference type="GO" id="GO:0005549">
    <property type="term" value="F:odorant binding"/>
    <property type="evidence" value="ECO:0007669"/>
    <property type="project" value="InterPro"/>
</dbReference>